<reference evidence="2" key="1">
    <citation type="submission" date="2020-10" db="EMBL/GenBank/DDBJ databases">
        <authorList>
            <person name="Gilroy R."/>
        </authorList>
    </citation>
    <scope>NUCLEOTIDE SEQUENCE</scope>
    <source>
        <strain evidence="2">4920</strain>
    </source>
</reference>
<gene>
    <name evidence="2" type="ORF">IAC74_04470</name>
</gene>
<organism evidence="2 3">
    <name type="scientific">Candidatus Aphodoplasma excrementigallinarum</name>
    <dbReference type="NCBI Taxonomy" id="2840673"/>
    <lineage>
        <taxon>Bacteria</taxon>
        <taxon>Bacillati</taxon>
        <taxon>Bacillota</taxon>
        <taxon>Clostridia</taxon>
        <taxon>Eubacteriales</taxon>
        <taxon>Candidatus Aphodoplasma</taxon>
    </lineage>
</organism>
<protein>
    <submittedName>
        <fullName evidence="2">Preprotein translocase subunit SecY</fullName>
    </submittedName>
</protein>
<keyword evidence="1" id="KW-0472">Membrane</keyword>
<reference evidence="2" key="2">
    <citation type="journal article" date="2021" name="PeerJ">
        <title>Extensive microbial diversity within the chicken gut microbiome revealed by metagenomics and culture.</title>
        <authorList>
            <person name="Gilroy R."/>
            <person name="Ravi A."/>
            <person name="Getino M."/>
            <person name="Pursley I."/>
            <person name="Horton D.L."/>
            <person name="Alikhan N.F."/>
            <person name="Baker D."/>
            <person name="Gharbi K."/>
            <person name="Hall N."/>
            <person name="Watson M."/>
            <person name="Adriaenssens E.M."/>
            <person name="Foster-Nyarko E."/>
            <person name="Jarju S."/>
            <person name="Secka A."/>
            <person name="Antonio M."/>
            <person name="Oren A."/>
            <person name="Chaudhuri R.R."/>
            <person name="La Ragione R."/>
            <person name="Hildebrand F."/>
            <person name="Pallen M.J."/>
        </authorList>
    </citation>
    <scope>NUCLEOTIDE SEQUENCE</scope>
    <source>
        <strain evidence="2">4920</strain>
    </source>
</reference>
<evidence type="ECO:0000313" key="3">
    <source>
        <dbReference type="Proteomes" id="UP000886743"/>
    </source>
</evidence>
<feature type="non-terminal residue" evidence="2">
    <location>
        <position position="1"/>
    </location>
</feature>
<sequence length="112" mass="12456">FVLIIFFTYFYTAMQFNPVEMANNIKRNGGFVPGIRPGKPTSDYIAKVLNRVVLVGALFLAFIAVFPMAFSGIIPSMMLGGTSLLIVEGVALETVKQIESQMLMRHYKGFLE</sequence>
<dbReference type="AlphaFoldDB" id="A0A9D1NHT7"/>
<keyword evidence="1" id="KW-1133">Transmembrane helix</keyword>
<dbReference type="EMBL" id="DVOF01000129">
    <property type="protein sequence ID" value="HIV02806.1"/>
    <property type="molecule type" value="Genomic_DNA"/>
</dbReference>
<dbReference type="Gene3D" id="1.10.3370.10">
    <property type="entry name" value="SecY subunit domain"/>
    <property type="match status" value="1"/>
</dbReference>
<keyword evidence="1" id="KW-0812">Transmembrane</keyword>
<dbReference type="InterPro" id="IPR002208">
    <property type="entry name" value="SecY/SEC61-alpha"/>
</dbReference>
<dbReference type="PRINTS" id="PR00303">
    <property type="entry name" value="SECYTRNLCASE"/>
</dbReference>
<dbReference type="GO" id="GO:0016020">
    <property type="term" value="C:membrane"/>
    <property type="evidence" value="ECO:0007669"/>
    <property type="project" value="InterPro"/>
</dbReference>
<dbReference type="Proteomes" id="UP000886743">
    <property type="component" value="Unassembled WGS sequence"/>
</dbReference>
<accession>A0A9D1NHT7</accession>
<evidence type="ECO:0000313" key="2">
    <source>
        <dbReference type="EMBL" id="HIV02806.1"/>
    </source>
</evidence>
<dbReference type="SUPFAM" id="SSF103491">
    <property type="entry name" value="Preprotein translocase SecY subunit"/>
    <property type="match status" value="1"/>
</dbReference>
<dbReference type="InterPro" id="IPR023201">
    <property type="entry name" value="SecY_dom_sf"/>
</dbReference>
<comment type="caution">
    <text evidence="2">The sequence shown here is derived from an EMBL/GenBank/DDBJ whole genome shotgun (WGS) entry which is preliminary data.</text>
</comment>
<dbReference type="Pfam" id="PF00344">
    <property type="entry name" value="SecY"/>
    <property type="match status" value="1"/>
</dbReference>
<name>A0A9D1NHT7_9FIRM</name>
<evidence type="ECO:0000256" key="1">
    <source>
        <dbReference type="SAM" id="Phobius"/>
    </source>
</evidence>
<dbReference type="GO" id="GO:0015031">
    <property type="term" value="P:protein transport"/>
    <property type="evidence" value="ECO:0007669"/>
    <property type="project" value="InterPro"/>
</dbReference>
<proteinExistence type="predicted"/>
<feature type="transmembrane region" description="Helical" evidence="1">
    <location>
        <begin position="48"/>
        <end position="70"/>
    </location>
</feature>